<comment type="subunit">
    <text evidence="4">Part of the 50S ribosomal subunit.</text>
</comment>
<dbReference type="PANTHER" id="PTHR11655">
    <property type="entry name" value="60S/50S RIBOSOMAL PROTEIN L6/L9"/>
    <property type="match status" value="1"/>
</dbReference>
<keyword evidence="4 6" id="KW-0694">RNA-binding</keyword>
<dbReference type="STRING" id="331113.SNE_A21140"/>
<dbReference type="GO" id="GO:0022625">
    <property type="term" value="C:cytosolic large ribosomal subunit"/>
    <property type="evidence" value="ECO:0007669"/>
    <property type="project" value="UniProtKB-UniRule"/>
</dbReference>
<gene>
    <name evidence="4 8" type="primary">rplF</name>
    <name evidence="8" type="ordered locus">SNE_A21140</name>
</gene>
<dbReference type="HOGENOM" id="CLU_065464_1_2_0"/>
<dbReference type="HAMAP" id="MF_01365_B">
    <property type="entry name" value="Ribosomal_uL6_B"/>
    <property type="match status" value="1"/>
</dbReference>
<evidence type="ECO:0000259" key="7">
    <source>
        <dbReference type="Pfam" id="PF00347"/>
    </source>
</evidence>
<dbReference type="NCBIfam" id="TIGR03654">
    <property type="entry name" value="L6_bact"/>
    <property type="match status" value="1"/>
</dbReference>
<keyword evidence="3 4" id="KW-0687">Ribonucleoprotein</keyword>
<organism evidence="8 9">
    <name type="scientific">Simkania negevensis (strain ATCC VR-1471 / DSM 27360 / Z)</name>
    <dbReference type="NCBI Taxonomy" id="331113"/>
    <lineage>
        <taxon>Bacteria</taxon>
        <taxon>Pseudomonadati</taxon>
        <taxon>Chlamydiota</taxon>
        <taxon>Chlamydiia</taxon>
        <taxon>Parachlamydiales</taxon>
        <taxon>Simkaniaceae</taxon>
        <taxon>Simkania</taxon>
    </lineage>
</organism>
<dbReference type="SUPFAM" id="SSF56053">
    <property type="entry name" value="Ribosomal protein L6"/>
    <property type="match status" value="2"/>
</dbReference>
<evidence type="ECO:0000256" key="3">
    <source>
        <dbReference type="ARBA" id="ARBA00023274"/>
    </source>
</evidence>
<dbReference type="InterPro" id="IPR036789">
    <property type="entry name" value="Ribosomal_uL6-like_a/b-dom_sf"/>
</dbReference>
<proteinExistence type="inferred from homology"/>
<sequence length="180" mass="19276">MSRLGKTPIALPKGVEITVSKGEVQVKGPKGIQTVQIPHGIDVKVEEGNATVLYDEKSGLPKPRHGLFRSLINNAVIGVSNGFEKQLSLIGVGYRAAVKGDVLDLSLGYSHPYQLKIPSDVTVAIEKSVLITISGMDKQSVGQFAANVRAVRPPEPYKGKGVRYVGEYVRKKAGKTAKGK</sequence>
<dbReference type="Proteomes" id="UP000000496">
    <property type="component" value="Chromosome gsn.131"/>
</dbReference>
<evidence type="ECO:0000313" key="9">
    <source>
        <dbReference type="Proteomes" id="UP000000496"/>
    </source>
</evidence>
<dbReference type="PIRSF" id="PIRSF002162">
    <property type="entry name" value="Ribosomal_L6"/>
    <property type="match status" value="1"/>
</dbReference>
<dbReference type="Gene3D" id="3.90.930.12">
    <property type="entry name" value="Ribosomal protein L6, alpha-beta domain"/>
    <property type="match status" value="2"/>
</dbReference>
<comment type="similarity">
    <text evidence="1 4 5">Belongs to the universal ribosomal protein uL6 family.</text>
</comment>
<dbReference type="AlphaFoldDB" id="F8L647"/>
<keyword evidence="9" id="KW-1185">Reference proteome</keyword>
<dbReference type="InterPro" id="IPR002358">
    <property type="entry name" value="Ribosomal_uL6_CS"/>
</dbReference>
<dbReference type="PANTHER" id="PTHR11655:SF14">
    <property type="entry name" value="LARGE RIBOSOMAL SUBUNIT PROTEIN UL6M"/>
    <property type="match status" value="1"/>
</dbReference>
<dbReference type="RefSeq" id="WP_013944457.1">
    <property type="nucleotide sequence ID" value="NC_015713.1"/>
</dbReference>
<dbReference type="InterPro" id="IPR020040">
    <property type="entry name" value="Ribosomal_uL6_a/b-dom"/>
</dbReference>
<dbReference type="PROSITE" id="PS00525">
    <property type="entry name" value="RIBOSOMAL_L6_1"/>
    <property type="match status" value="1"/>
</dbReference>
<dbReference type="InterPro" id="IPR000702">
    <property type="entry name" value="Ribosomal_uL6-like"/>
</dbReference>
<dbReference type="InterPro" id="IPR019906">
    <property type="entry name" value="Ribosomal_uL6_bac-type"/>
</dbReference>
<name>F8L647_SIMNZ</name>
<evidence type="ECO:0000313" key="8">
    <source>
        <dbReference type="EMBL" id="CCB89991.1"/>
    </source>
</evidence>
<dbReference type="EMBL" id="FR872582">
    <property type="protein sequence ID" value="CCB89991.1"/>
    <property type="molecule type" value="Genomic_DNA"/>
</dbReference>
<dbReference type="FunFam" id="3.90.930.12:FF:000001">
    <property type="entry name" value="50S ribosomal protein L6"/>
    <property type="match status" value="1"/>
</dbReference>
<accession>F8L647</accession>
<evidence type="ECO:0000256" key="6">
    <source>
        <dbReference type="RuleBase" id="RU003870"/>
    </source>
</evidence>
<dbReference type="Pfam" id="PF00347">
    <property type="entry name" value="Ribosomal_L6"/>
    <property type="match status" value="2"/>
</dbReference>
<evidence type="ECO:0000256" key="5">
    <source>
        <dbReference type="RuleBase" id="RU003869"/>
    </source>
</evidence>
<dbReference type="GO" id="GO:0019843">
    <property type="term" value="F:rRNA binding"/>
    <property type="evidence" value="ECO:0007669"/>
    <property type="project" value="UniProtKB-UniRule"/>
</dbReference>
<evidence type="ECO:0000256" key="1">
    <source>
        <dbReference type="ARBA" id="ARBA00009356"/>
    </source>
</evidence>
<evidence type="ECO:0000256" key="4">
    <source>
        <dbReference type="HAMAP-Rule" id="MF_01365"/>
    </source>
</evidence>
<reference evidence="8 9" key="1">
    <citation type="journal article" date="2011" name="Mol. Biol. Evol.">
        <title>Unity in variety--the pan-genome of the Chlamydiae.</title>
        <authorList>
            <person name="Collingro A."/>
            <person name="Tischler P."/>
            <person name="Weinmaier T."/>
            <person name="Penz T."/>
            <person name="Heinz E."/>
            <person name="Brunham R.C."/>
            <person name="Read T.D."/>
            <person name="Bavoil P.M."/>
            <person name="Sachse K."/>
            <person name="Kahane S."/>
            <person name="Friedman M.G."/>
            <person name="Rattei T."/>
            <person name="Myers G.S."/>
            <person name="Horn M."/>
        </authorList>
    </citation>
    <scope>NUCLEOTIDE SEQUENCE [LARGE SCALE GENOMIC DNA]</scope>
    <source>
        <strain evidence="9">ATCC VR-1471 / Z</strain>
    </source>
</reference>
<dbReference type="GO" id="GO:0003735">
    <property type="term" value="F:structural constituent of ribosome"/>
    <property type="evidence" value="ECO:0007669"/>
    <property type="project" value="UniProtKB-UniRule"/>
</dbReference>
<keyword evidence="2 4" id="KW-0689">Ribosomal protein</keyword>
<keyword evidence="4 6" id="KW-0699">rRNA-binding</keyword>
<dbReference type="PRINTS" id="PR00059">
    <property type="entry name" value="RIBOSOMALL6"/>
</dbReference>
<feature type="domain" description="Large ribosomal subunit protein uL6 alpha-beta" evidence="7">
    <location>
        <begin position="12"/>
        <end position="82"/>
    </location>
</feature>
<feature type="domain" description="Large ribosomal subunit protein uL6 alpha-beta" evidence="7">
    <location>
        <begin position="90"/>
        <end position="164"/>
    </location>
</feature>
<dbReference type="GO" id="GO:0002181">
    <property type="term" value="P:cytoplasmic translation"/>
    <property type="evidence" value="ECO:0007669"/>
    <property type="project" value="TreeGrafter"/>
</dbReference>
<dbReference type="OrthoDB" id="9805007at2"/>
<evidence type="ECO:0000256" key="2">
    <source>
        <dbReference type="ARBA" id="ARBA00022980"/>
    </source>
</evidence>
<dbReference type="eggNOG" id="COG0097">
    <property type="taxonomic scope" value="Bacteria"/>
</dbReference>
<protein>
    <recommendedName>
        <fullName evidence="4">Large ribosomal subunit protein uL6</fullName>
    </recommendedName>
</protein>
<comment type="function">
    <text evidence="4 6">This protein binds to the 23S rRNA, and is important in its secondary structure. It is located near the subunit interface in the base of the L7/L12 stalk, and near the tRNA binding site of the peptidyltransferase center.</text>
</comment>
<dbReference type="KEGG" id="sng:SNE_A21140"/>